<keyword evidence="3 7" id="KW-0375">Hydrogen ion transport</keyword>
<dbReference type="STRING" id="1318466.BN85412360"/>
<proteinExistence type="inferred from homology"/>
<accession>U4KLP7</accession>
<dbReference type="GO" id="GO:0005886">
    <property type="term" value="C:plasma membrane"/>
    <property type="evidence" value="ECO:0007669"/>
    <property type="project" value="UniProtKB-SubCell"/>
</dbReference>
<keyword evidence="6 7" id="KW-0066">ATP synthesis</keyword>
<evidence type="ECO:0000313" key="9">
    <source>
        <dbReference type="Proteomes" id="UP000032740"/>
    </source>
</evidence>
<gene>
    <name evidence="7 8" type="primary">atpH</name>
    <name evidence="8" type="ORF">BN85412360</name>
</gene>
<protein>
    <recommendedName>
        <fullName evidence="7">ATP synthase subunit delta</fullName>
    </recommendedName>
    <alternativeName>
        <fullName evidence="7">ATP synthase F(1) sector subunit delta</fullName>
    </alternativeName>
    <alternativeName>
        <fullName evidence="7">F-type ATPase subunit delta</fullName>
        <shortName evidence="7">F-ATPase subunit delta</shortName>
    </alternativeName>
</protein>
<evidence type="ECO:0000256" key="3">
    <source>
        <dbReference type="ARBA" id="ARBA00022781"/>
    </source>
</evidence>
<dbReference type="HOGENOM" id="CLU_085114_1_3_14"/>
<dbReference type="PANTHER" id="PTHR11910">
    <property type="entry name" value="ATP SYNTHASE DELTA CHAIN"/>
    <property type="match status" value="1"/>
</dbReference>
<keyword evidence="7" id="KW-1003">Cell membrane</keyword>
<dbReference type="InterPro" id="IPR026015">
    <property type="entry name" value="ATP_synth_OSCP/delta_N_sf"/>
</dbReference>
<reference evidence="8 9" key="1">
    <citation type="journal article" date="2013" name="J. Mol. Microbiol. Biotechnol.">
        <title>Analysis of the Complete Genomes of Acholeplasma brassicae , A. palmae and A. laidlawii and Their Comparison to the Obligate Parasites from ' Candidatus Phytoplasma'.</title>
        <authorList>
            <person name="Kube M."/>
            <person name="Siewert C."/>
            <person name="Migdoll A.M."/>
            <person name="Duduk B."/>
            <person name="Holz S."/>
            <person name="Rabus R."/>
            <person name="Seemuller E."/>
            <person name="Mitrovic J."/>
            <person name="Muller I."/>
            <person name="Buttner C."/>
            <person name="Reinhardt R."/>
        </authorList>
    </citation>
    <scope>NUCLEOTIDE SEQUENCE [LARGE SCALE GENOMIC DNA]</scope>
    <source>
        <strain evidence="8 9">J233</strain>
    </source>
</reference>
<dbReference type="Pfam" id="PF00213">
    <property type="entry name" value="OSCP"/>
    <property type="match status" value="1"/>
</dbReference>
<evidence type="ECO:0000256" key="4">
    <source>
        <dbReference type="ARBA" id="ARBA00023065"/>
    </source>
</evidence>
<comment type="subcellular location">
    <subcellularLocation>
        <location evidence="7">Cell membrane</location>
        <topology evidence="7">Peripheral membrane protein</topology>
    </subcellularLocation>
    <subcellularLocation>
        <location evidence="1">Membrane</location>
    </subcellularLocation>
</comment>
<comment type="similarity">
    <text evidence="7">Belongs to the ATPase delta chain family.</text>
</comment>
<comment type="function">
    <text evidence="7">This protein is part of the stalk that links CF(0) to CF(1). It either transmits conformational changes from CF(0) to CF(1) or is implicated in proton conduction.</text>
</comment>
<evidence type="ECO:0000256" key="2">
    <source>
        <dbReference type="ARBA" id="ARBA00022448"/>
    </source>
</evidence>
<keyword evidence="4 7" id="KW-0406">Ion transport</keyword>
<dbReference type="HAMAP" id="MF_01416">
    <property type="entry name" value="ATP_synth_delta_bact"/>
    <property type="match status" value="1"/>
</dbReference>
<dbReference type="RefSeq" id="WP_030003696.1">
    <property type="nucleotide sequence ID" value="NC_022538.1"/>
</dbReference>
<dbReference type="InterPro" id="IPR000711">
    <property type="entry name" value="ATPase_OSCP/dsu"/>
</dbReference>
<dbReference type="EMBL" id="FO681347">
    <property type="protein sequence ID" value="CCV64813.1"/>
    <property type="molecule type" value="Genomic_DNA"/>
</dbReference>
<dbReference type="OrthoDB" id="384699at2"/>
<dbReference type="Gene3D" id="1.10.520.20">
    <property type="entry name" value="N-terminal domain of the delta subunit of the F1F0-ATP synthase"/>
    <property type="match status" value="1"/>
</dbReference>
<evidence type="ECO:0000256" key="5">
    <source>
        <dbReference type="ARBA" id="ARBA00023136"/>
    </source>
</evidence>
<dbReference type="PRINTS" id="PR00125">
    <property type="entry name" value="ATPASEDELTA"/>
</dbReference>
<sequence length="171" mass="20156">MFAEKYADALFEIAVKQQKLDEYAEEFDRFYSLVKDNPKWIELMDSPILRKDKKRKMIFELPSFSPMFLQFLSTIAENGHIKFYQNIYDKWLSLTSAEQKIAHVTLYTATKPTKKKLDSLKEEIKPYFPDLTIKFDVIIDKSLIKGIKIVYQGKSIDRSVKNQLRKLESSI</sequence>
<keyword evidence="9" id="KW-1185">Reference proteome</keyword>
<name>U4KLP7_ALTPJ</name>
<keyword evidence="7" id="KW-0139">CF(1)</keyword>
<comment type="function">
    <text evidence="7">F(1)F(0) ATP synthase produces ATP from ADP in the presence of a proton or sodium gradient. F-type ATPases consist of two structural domains, F(1) containing the extramembraneous catalytic core and F(0) containing the membrane proton channel, linked together by a central stalk and a peripheral stalk. During catalysis, ATP synthesis in the catalytic domain of F(1) is coupled via a rotary mechanism of the central stalk subunits to proton translocation.</text>
</comment>
<dbReference type="NCBIfam" id="TIGR01145">
    <property type="entry name" value="ATP_synt_delta"/>
    <property type="match status" value="1"/>
</dbReference>
<evidence type="ECO:0000256" key="6">
    <source>
        <dbReference type="ARBA" id="ARBA00023310"/>
    </source>
</evidence>
<keyword evidence="2 7" id="KW-0813">Transport</keyword>
<dbReference type="AlphaFoldDB" id="U4KLP7"/>
<dbReference type="Proteomes" id="UP000032740">
    <property type="component" value="Chromosome"/>
</dbReference>
<keyword evidence="5 7" id="KW-0472">Membrane</keyword>
<dbReference type="KEGG" id="apal:BN85412360"/>
<dbReference type="GO" id="GO:0046933">
    <property type="term" value="F:proton-transporting ATP synthase activity, rotational mechanism"/>
    <property type="evidence" value="ECO:0007669"/>
    <property type="project" value="UniProtKB-UniRule"/>
</dbReference>
<evidence type="ECO:0000256" key="7">
    <source>
        <dbReference type="HAMAP-Rule" id="MF_01416"/>
    </source>
</evidence>
<organism evidence="8 9">
    <name type="scientific">Alteracholeplasma palmae (strain ATCC 49389 / J233)</name>
    <name type="common">Acholeplasma palmae</name>
    <dbReference type="NCBI Taxonomy" id="1318466"/>
    <lineage>
        <taxon>Bacteria</taxon>
        <taxon>Bacillati</taxon>
        <taxon>Mycoplasmatota</taxon>
        <taxon>Mollicutes</taxon>
        <taxon>Acholeplasmatales</taxon>
        <taxon>Acholeplasmataceae</taxon>
        <taxon>Acholeplasma</taxon>
    </lineage>
</organism>
<evidence type="ECO:0000256" key="1">
    <source>
        <dbReference type="ARBA" id="ARBA00004370"/>
    </source>
</evidence>
<evidence type="ECO:0000313" key="8">
    <source>
        <dbReference type="EMBL" id="CCV64813.1"/>
    </source>
</evidence>
<dbReference type="GO" id="GO:0045259">
    <property type="term" value="C:proton-transporting ATP synthase complex"/>
    <property type="evidence" value="ECO:0007669"/>
    <property type="project" value="UniProtKB-KW"/>
</dbReference>
<dbReference type="SUPFAM" id="SSF47928">
    <property type="entry name" value="N-terminal domain of the delta subunit of the F1F0-ATP synthase"/>
    <property type="match status" value="1"/>
</dbReference>